<dbReference type="EMBL" id="LCRX01000006">
    <property type="protein sequence ID" value="KKW42569.1"/>
    <property type="molecule type" value="Genomic_DNA"/>
</dbReference>
<dbReference type="Proteomes" id="UP000033870">
    <property type="component" value="Unassembled WGS sequence"/>
</dbReference>
<protein>
    <submittedName>
        <fullName evidence="2">Uncharacterized protein</fullName>
    </submittedName>
</protein>
<sequence length="422" mass="47479">MGTEYQTIDRLFDRLDGPAYLENDTLREEEIDELCTTILSILDADPSLDHIFTDPKKFKLWNRLSKTAYKCLKQTASEENARRLSHILGRTIKIADPETNISPADGVLDNLVDRWPWSDSKYAPKHTSLSEKNEAVLREYCNQFGLDAESLFRAWFASHQSINFRLGTKDGGWHPVQTALENCLEMRRLERHRPGAPKMLVNDFGVHCFSRYPKGMLDDQIDQMEDTETPHGVVITSIGDHNGISYAGQSVNSLRSLSDQAKKLGLNIRVIETNGKVDLLKKLLFLDRKYHRSSGQKIKFGIISGHGNEEVLEIGMDRSAVITTEDVLTDEFRTASKRFFETGAYIALNSCLTGKEGKLAQQASASMPNLHFVASPDTVNSVIYTLTPSGEGGAPPRLSVSYQSRFKPRKKSMRSYQGGERK</sequence>
<dbReference type="AlphaFoldDB" id="A0A0G2BAM2"/>
<comment type="caution">
    <text evidence="2">The sequence shown here is derived from an EMBL/GenBank/DDBJ whole genome shotgun (WGS) entry which is preliminary data.</text>
</comment>
<organism evidence="2 3">
    <name type="scientific">Candidatus Magasanikbacteria bacterium GW2011_GWA2_56_11</name>
    <dbReference type="NCBI Taxonomy" id="1619044"/>
    <lineage>
        <taxon>Bacteria</taxon>
        <taxon>Candidatus Magasanikiibacteriota</taxon>
    </lineage>
</organism>
<name>A0A0G2BAM2_9BACT</name>
<proteinExistence type="predicted"/>
<evidence type="ECO:0000256" key="1">
    <source>
        <dbReference type="SAM" id="MobiDB-lite"/>
    </source>
</evidence>
<evidence type="ECO:0000313" key="3">
    <source>
        <dbReference type="Proteomes" id="UP000033870"/>
    </source>
</evidence>
<evidence type="ECO:0000313" key="2">
    <source>
        <dbReference type="EMBL" id="KKW42569.1"/>
    </source>
</evidence>
<gene>
    <name evidence="2" type="ORF">UY92_C0006G0130</name>
</gene>
<feature type="region of interest" description="Disordered" evidence="1">
    <location>
        <begin position="391"/>
        <end position="422"/>
    </location>
</feature>
<accession>A0A0G2BAM2</accession>
<reference evidence="2 3" key="1">
    <citation type="journal article" date="2015" name="Nature">
        <title>rRNA introns, odd ribosomes, and small enigmatic genomes across a large radiation of phyla.</title>
        <authorList>
            <person name="Brown C.T."/>
            <person name="Hug L.A."/>
            <person name="Thomas B.C."/>
            <person name="Sharon I."/>
            <person name="Castelle C.J."/>
            <person name="Singh A."/>
            <person name="Wilkins M.J."/>
            <person name="Williams K.H."/>
            <person name="Banfield J.F."/>
        </authorList>
    </citation>
    <scope>NUCLEOTIDE SEQUENCE [LARGE SCALE GENOMIC DNA]</scope>
</reference>